<dbReference type="Proteomes" id="UP001642409">
    <property type="component" value="Unassembled WGS sequence"/>
</dbReference>
<sequence>MLIDTNCNIASLNNNIAAINNTVFDISNNLSILDSRVFGNSSVLQTYIKQNSTALQNFILQNSTVLDQRIYNNISILNSSLIDTKTDVKQLNNNYVSSQQIIQQQQKLIQNLNLLVQCLNNVDYQNISGQCYVVNFEDNQLSCSQKVYQSTFDISVVTHQVINSGNFSGGYVFSAVTVIQNAFIDVFDNVYSVNFHPLFQSLSILVNLKIQFGVQTLNSGSFISSQSSSITITQINIISRQGSQITINTNQLLNILANSPTGATINNILVNLSFALSSGNITLINNIDGIFNISGYQILGDYHSTLIVAMIGINVKTAIINVNQVSIQPNIFNVGNGSSYLFQSSVSTASILVITNLAIIIGSVSNFQSMDATISNYFKFGGLITQINSESTIKANNIIIDSYQKFSTDYVSGSGFLIGLSSSNNIIFKNICIQQNVTSTNKFTNFGLIGSNSGKLSIQNASITFSVQCVTLYDIGIVGSQSSNSHTEVLNLRSNVSFSSGSGENIGSIFGYVQTKSCTIKNAIVGAVQTNYDGVKYCIFIGGMIGYTSYNANTTIMNSLISNSNILGMDTVGGFFGFIEDTNTTIQNSSISNTNISGFYSVGGIIGMNFYSTLYLTNVQIQFVHISCQSSSDGGVVLAYDEAGTYLFSNSIAFSNFINNNKQDECMGLSNVWSVSGC</sequence>
<dbReference type="Gene3D" id="2.160.20.110">
    <property type="match status" value="1"/>
</dbReference>
<protein>
    <submittedName>
        <fullName evidence="1">Hypothetical_protein</fullName>
    </submittedName>
</protein>
<evidence type="ECO:0000313" key="1">
    <source>
        <dbReference type="EMBL" id="CAL5981009.1"/>
    </source>
</evidence>
<reference evidence="1 2" key="1">
    <citation type="submission" date="2024-07" db="EMBL/GenBank/DDBJ databases">
        <authorList>
            <person name="Akdeniz Z."/>
        </authorList>
    </citation>
    <scope>NUCLEOTIDE SEQUENCE [LARGE SCALE GENOMIC DNA]</scope>
</reference>
<keyword evidence="2" id="KW-1185">Reference proteome</keyword>
<proteinExistence type="predicted"/>
<gene>
    <name evidence="1" type="ORF">HINF_LOCUS6441</name>
</gene>
<accession>A0ABP1GWP6</accession>
<name>A0ABP1GWP6_9EUKA</name>
<organism evidence="1 2">
    <name type="scientific">Hexamita inflata</name>
    <dbReference type="NCBI Taxonomy" id="28002"/>
    <lineage>
        <taxon>Eukaryota</taxon>
        <taxon>Metamonada</taxon>
        <taxon>Diplomonadida</taxon>
        <taxon>Hexamitidae</taxon>
        <taxon>Hexamitinae</taxon>
        <taxon>Hexamita</taxon>
    </lineage>
</organism>
<dbReference type="EMBL" id="CAXDID020000013">
    <property type="protein sequence ID" value="CAL5981009.1"/>
    <property type="molecule type" value="Genomic_DNA"/>
</dbReference>
<evidence type="ECO:0000313" key="2">
    <source>
        <dbReference type="Proteomes" id="UP001642409"/>
    </source>
</evidence>
<comment type="caution">
    <text evidence="1">The sequence shown here is derived from an EMBL/GenBank/DDBJ whole genome shotgun (WGS) entry which is preliminary data.</text>
</comment>